<dbReference type="InterPro" id="IPR027417">
    <property type="entry name" value="P-loop_NTPase"/>
</dbReference>
<evidence type="ECO:0000313" key="2">
    <source>
        <dbReference type="Proteomes" id="UP000231701"/>
    </source>
</evidence>
<dbReference type="Gene3D" id="3.40.50.300">
    <property type="entry name" value="P-loop containing nucleotide triphosphate hydrolases"/>
    <property type="match status" value="1"/>
</dbReference>
<dbReference type="InterPro" id="IPR004622">
    <property type="entry name" value="DNA_pol_HolB"/>
</dbReference>
<keyword evidence="2" id="KW-1185">Reference proteome</keyword>
<dbReference type="GO" id="GO:0006261">
    <property type="term" value="P:DNA-templated DNA replication"/>
    <property type="evidence" value="ECO:0007669"/>
    <property type="project" value="TreeGrafter"/>
</dbReference>
<dbReference type="SUPFAM" id="SSF52540">
    <property type="entry name" value="P-loop containing nucleoside triphosphate hydrolases"/>
    <property type="match status" value="1"/>
</dbReference>
<name>A0A2K8L5N9_MARES</name>
<organism evidence="1 2">
    <name type="scientific">Mariprofundus aestuarium</name>
    <dbReference type="NCBI Taxonomy" id="1921086"/>
    <lineage>
        <taxon>Bacteria</taxon>
        <taxon>Pseudomonadati</taxon>
        <taxon>Pseudomonadota</taxon>
        <taxon>Candidatius Mariprofundia</taxon>
        <taxon>Mariprofundales</taxon>
        <taxon>Mariprofundaceae</taxon>
        <taxon>Mariprofundus</taxon>
    </lineage>
</organism>
<accession>A0A2K8L5N9</accession>
<sequence length="308" mass="33932">MKQLLGHQPIEGRFRDAMQRGRMHHAWLLHGVRGIGKFALAEKLAGMLLCESGSACGECHACQMLKAESHPDVHRVGLLEKKRDISIDQVREVLDFLSLSGAEGERRVVILDQAERLNNQAANALLKGLEEPSAGSVLIMVCADAMKLPATVRSRCLMQHCSPLTENDVRTVLESKLDANIIDLAVKLADGCPGSVSCLEDDSVAKALAEWQRLVEDVTRADIGKVENWCRAHVVSVPHELIVRALLQPVYPRLQDYQGTGFEALEATHKAVKDCLRWPGEVIRQSLRASPTLLSCVLELRTALKSTD</sequence>
<dbReference type="KEGG" id="maes:Ga0123461_1127"/>
<dbReference type="InterPro" id="IPR050238">
    <property type="entry name" value="DNA_Rep/Repair_Clamp_Loader"/>
</dbReference>
<dbReference type="GO" id="GO:0008408">
    <property type="term" value="F:3'-5' exonuclease activity"/>
    <property type="evidence" value="ECO:0007669"/>
    <property type="project" value="InterPro"/>
</dbReference>
<dbReference type="AlphaFoldDB" id="A0A2K8L5N9"/>
<dbReference type="GO" id="GO:0003887">
    <property type="term" value="F:DNA-directed DNA polymerase activity"/>
    <property type="evidence" value="ECO:0007669"/>
    <property type="project" value="InterPro"/>
</dbReference>
<dbReference type="RefSeq" id="WP_232710387.1">
    <property type="nucleotide sequence ID" value="NZ_CP018799.1"/>
</dbReference>
<evidence type="ECO:0000313" key="1">
    <source>
        <dbReference type="EMBL" id="ATX79546.1"/>
    </source>
</evidence>
<dbReference type="PANTHER" id="PTHR11669:SF8">
    <property type="entry name" value="DNA POLYMERASE III SUBUNIT DELTA"/>
    <property type="match status" value="1"/>
</dbReference>
<gene>
    <name evidence="1" type="ORF">Ga0123461_1127</name>
</gene>
<proteinExistence type="predicted"/>
<dbReference type="Pfam" id="PF13177">
    <property type="entry name" value="DNA_pol3_delta2"/>
    <property type="match status" value="1"/>
</dbReference>
<dbReference type="PANTHER" id="PTHR11669">
    <property type="entry name" value="REPLICATION FACTOR C / DNA POLYMERASE III GAMMA-TAU SUBUNIT"/>
    <property type="match status" value="1"/>
</dbReference>
<reference evidence="1 2" key="1">
    <citation type="submission" date="2016-12" db="EMBL/GenBank/DDBJ databases">
        <title>Isolation and genomic insights into novel planktonic Zetaproteobacteria from stratified waters of the Chesapeake Bay.</title>
        <authorList>
            <person name="McAllister S.M."/>
            <person name="Kato S."/>
            <person name="Chan C.S."/>
            <person name="Chiu B.K."/>
            <person name="Field E.K."/>
        </authorList>
    </citation>
    <scope>NUCLEOTIDE SEQUENCE [LARGE SCALE GENOMIC DNA]</scope>
    <source>
        <strain evidence="1 2">CP-5</strain>
    </source>
</reference>
<dbReference type="EMBL" id="CP018799">
    <property type="protein sequence ID" value="ATX79546.1"/>
    <property type="molecule type" value="Genomic_DNA"/>
</dbReference>
<protein>
    <submittedName>
        <fullName evidence="1">DNA polymerase III, delta' subunit</fullName>
    </submittedName>
</protein>
<dbReference type="NCBIfam" id="TIGR00678">
    <property type="entry name" value="holB"/>
    <property type="match status" value="1"/>
</dbReference>
<dbReference type="Proteomes" id="UP000231701">
    <property type="component" value="Chromosome"/>
</dbReference>